<organism evidence="1">
    <name type="scientific">Helicoverpa gelotopoeon single nucleopolyhedrovirus</name>
    <dbReference type="NCBI Taxonomy" id="1708404"/>
    <lineage>
        <taxon>Viruses</taxon>
        <taxon>Viruses incertae sedis</taxon>
        <taxon>Naldaviricetes</taxon>
        <taxon>Lefavirales</taxon>
        <taxon>Baculoviridae</taxon>
        <taxon>Alphabaculovirus</taxon>
    </lineage>
</organism>
<proteinExistence type="predicted"/>
<dbReference type="EMBL" id="KP340519">
    <property type="protein sequence ID" value="ALC04235.1"/>
    <property type="molecule type" value="Genomic_DNA"/>
</dbReference>
<protein>
    <submittedName>
        <fullName evidence="1">ORF5/5b</fullName>
    </submittedName>
</protein>
<sequence length="63" mass="7488">MNILSNLPIYMTDKVLSKRPEFFCTTKKFVLMTSSIYSGKFRIEDYLTRIVYTVRYAPNILQK</sequence>
<reference evidence="1" key="1">
    <citation type="journal article" date="2015" name="J. Invertebr. Pathol.">
        <title>Characterization of a new Helicoverpa armigera nucleopolyhedrovirus variant causing epizootic on a previously unreported host, Helicoverpa gelotopoeon (Lepidoptera: Noctuidae).</title>
        <authorList>
            <person name="Ferrelli M.L."/>
            <person name="Taibo C."/>
            <person name="Fichetti P."/>
            <person name="Sciocco-Cap A."/>
            <person name="Arneodo J.D."/>
        </authorList>
    </citation>
    <scope>NUCLEOTIDE SEQUENCE</scope>
    <source>
        <strain evidence="1">Ar</strain>
    </source>
</reference>
<evidence type="ECO:0000313" key="1">
    <source>
        <dbReference type="EMBL" id="ALC04235.1"/>
    </source>
</evidence>
<accession>A0A0M4CIZ7</accession>
<name>A0A0M4CIZ7_9ABAC</name>